<dbReference type="EMBL" id="JAJVCN010000001">
    <property type="protein sequence ID" value="MCE7003706.1"/>
    <property type="molecule type" value="Genomic_DNA"/>
</dbReference>
<keyword evidence="2" id="KW-1185">Reference proteome</keyword>
<comment type="caution">
    <text evidence="1">The sequence shown here is derived from an EMBL/GenBank/DDBJ whole genome shotgun (WGS) entry which is preliminary data.</text>
</comment>
<gene>
    <name evidence="1" type="ORF">LWC34_12840</name>
</gene>
<organism evidence="1 2">
    <name type="scientific">Kibdelosporangium philippinense</name>
    <dbReference type="NCBI Taxonomy" id="211113"/>
    <lineage>
        <taxon>Bacteria</taxon>
        <taxon>Bacillati</taxon>
        <taxon>Actinomycetota</taxon>
        <taxon>Actinomycetes</taxon>
        <taxon>Pseudonocardiales</taxon>
        <taxon>Pseudonocardiaceae</taxon>
        <taxon>Kibdelosporangium</taxon>
    </lineage>
</organism>
<dbReference type="Proteomes" id="UP001521150">
    <property type="component" value="Unassembled WGS sequence"/>
</dbReference>
<evidence type="ECO:0000313" key="2">
    <source>
        <dbReference type="Proteomes" id="UP001521150"/>
    </source>
</evidence>
<name>A0ABS8Z742_9PSEU</name>
<accession>A0ABS8Z742</accession>
<evidence type="ECO:0000313" key="1">
    <source>
        <dbReference type="EMBL" id="MCE7003706.1"/>
    </source>
</evidence>
<sequence>MHSEILEGARLRDVFEELGTVAGDSRSLHDEVFGEELVEALDIAELVGVDVVVVELLEDRQVFGGLLGVVDFPGPSLLFGRSLTNDRVDYIVQCMCRKW</sequence>
<reference evidence="1 2" key="1">
    <citation type="submission" date="2021-12" db="EMBL/GenBank/DDBJ databases">
        <title>Genome sequence of Kibdelosporangium philippinense ATCC 49844.</title>
        <authorList>
            <person name="Fedorov E.A."/>
            <person name="Omeragic M."/>
            <person name="Shalygina K.F."/>
            <person name="Maclea K.S."/>
        </authorList>
    </citation>
    <scope>NUCLEOTIDE SEQUENCE [LARGE SCALE GENOMIC DNA]</scope>
    <source>
        <strain evidence="1 2">ATCC 49844</strain>
    </source>
</reference>
<protein>
    <submittedName>
        <fullName evidence="1">Uncharacterized protein</fullName>
    </submittedName>
</protein>
<proteinExistence type="predicted"/>